<evidence type="ECO:0000256" key="10">
    <source>
        <dbReference type="ARBA" id="ARBA00023239"/>
    </source>
</evidence>
<keyword evidence="12" id="KW-1185">Reference proteome</keyword>
<evidence type="ECO:0000313" key="12">
    <source>
        <dbReference type="Proteomes" id="UP000317371"/>
    </source>
</evidence>
<dbReference type="OrthoDB" id="9780250at2"/>
<evidence type="ECO:0000256" key="6">
    <source>
        <dbReference type="ARBA" id="ARBA00007389"/>
    </source>
</evidence>
<comment type="caution">
    <text evidence="11">The sequence shown here is derived from an EMBL/GenBank/DDBJ whole genome shotgun (WGS) entry which is preliminary data.</text>
</comment>
<evidence type="ECO:0000256" key="4">
    <source>
        <dbReference type="ARBA" id="ARBA00002713"/>
    </source>
</evidence>
<dbReference type="InterPro" id="IPR004628">
    <property type="entry name" value="Man_deHydtase"/>
</dbReference>
<dbReference type="Proteomes" id="UP000317371">
    <property type="component" value="Unassembled WGS sequence"/>
</dbReference>
<comment type="pathway">
    <text evidence="5">Carbohydrate metabolism; pentose and glucuronate interconversion.</text>
</comment>
<comment type="similarity">
    <text evidence="6">Belongs to the mannonate dehydratase family.</text>
</comment>
<keyword evidence="8" id="KW-0408">Iron</keyword>
<dbReference type="SUPFAM" id="SSF51658">
    <property type="entry name" value="Xylose isomerase-like"/>
    <property type="match status" value="1"/>
</dbReference>
<dbReference type="InterPro" id="IPR036237">
    <property type="entry name" value="Xyl_isomerase-like_sf"/>
</dbReference>
<sequence length="318" mass="35538">MMRISIFKHNAELTDTYLNLMAALGADCIDFGRDTDMPGVAEQGYPDLEGVRQLRRRLRSFGLDINRVTLPNLTERFMEDRAGGEEELENACRALRVYAEAGIPIARQRFAGDVFPHHMVRYRSVHRGGYLSRGETLAPGSLERPSRAELERWWDRFRRAFDRLVPIAEDAHIRLAVHPSDTPNIDTPLGSLGFHRVIDAYPSPQVGYIYCIGTRAEAGGSALVLDEINHFGRKGKIFMVHMRNVRGSLATAGAFEETLLDDGDLNLFRVLLELRKVGFSGCINPDHIPQLPGDTPEKSIGWGYSIGYLKALFAALAA</sequence>
<dbReference type="GO" id="GO:0008198">
    <property type="term" value="F:ferrous iron binding"/>
    <property type="evidence" value="ECO:0007669"/>
    <property type="project" value="TreeGrafter"/>
</dbReference>
<proteinExistence type="inferred from homology"/>
<protein>
    <recommendedName>
        <fullName evidence="7">mannonate dehydratase</fullName>
        <ecNumber evidence="7">4.2.1.8</ecNumber>
    </recommendedName>
</protein>
<evidence type="ECO:0000256" key="7">
    <source>
        <dbReference type="ARBA" id="ARBA00012927"/>
    </source>
</evidence>
<dbReference type="EC" id="4.2.1.8" evidence="7"/>
<dbReference type="RefSeq" id="WP_141612056.1">
    <property type="nucleotide sequence ID" value="NZ_VIGC02000036.1"/>
</dbReference>
<dbReference type="InParanoid" id="A0A540VA85"/>
<dbReference type="GO" id="GO:0008927">
    <property type="term" value="F:mannonate dehydratase activity"/>
    <property type="evidence" value="ECO:0007669"/>
    <property type="project" value="UniProtKB-EC"/>
</dbReference>
<keyword evidence="10" id="KW-0456">Lyase</keyword>
<evidence type="ECO:0000256" key="3">
    <source>
        <dbReference type="ARBA" id="ARBA00001954"/>
    </source>
</evidence>
<evidence type="ECO:0000256" key="5">
    <source>
        <dbReference type="ARBA" id="ARBA00004892"/>
    </source>
</evidence>
<evidence type="ECO:0000313" key="11">
    <source>
        <dbReference type="EMBL" id="TQE93635.1"/>
    </source>
</evidence>
<comment type="catalytic activity">
    <reaction evidence="1">
        <text>D-mannonate = 2-dehydro-3-deoxy-D-gluconate + H2O</text>
        <dbReference type="Rhea" id="RHEA:20097"/>
        <dbReference type="ChEBI" id="CHEBI:15377"/>
        <dbReference type="ChEBI" id="CHEBI:17767"/>
        <dbReference type="ChEBI" id="CHEBI:57990"/>
        <dbReference type="EC" id="4.2.1.8"/>
    </reaction>
</comment>
<evidence type="ECO:0000256" key="2">
    <source>
        <dbReference type="ARBA" id="ARBA00001936"/>
    </source>
</evidence>
<comment type="cofactor">
    <cofactor evidence="3">
        <name>Fe(2+)</name>
        <dbReference type="ChEBI" id="CHEBI:29033"/>
    </cofactor>
</comment>
<name>A0A540VA85_9CHLR</name>
<comment type="function">
    <text evidence="4">Catalyzes the dehydration of D-mannonate.</text>
</comment>
<evidence type="ECO:0000256" key="9">
    <source>
        <dbReference type="ARBA" id="ARBA00023211"/>
    </source>
</evidence>
<dbReference type="EMBL" id="VIGC01000036">
    <property type="protein sequence ID" value="TQE93635.1"/>
    <property type="molecule type" value="Genomic_DNA"/>
</dbReference>
<keyword evidence="9" id="KW-0464">Manganese</keyword>
<evidence type="ECO:0000256" key="8">
    <source>
        <dbReference type="ARBA" id="ARBA00023004"/>
    </source>
</evidence>
<dbReference type="GO" id="GO:0030145">
    <property type="term" value="F:manganese ion binding"/>
    <property type="evidence" value="ECO:0007669"/>
    <property type="project" value="TreeGrafter"/>
</dbReference>
<dbReference type="Pfam" id="PF03786">
    <property type="entry name" value="UxuA"/>
    <property type="match status" value="1"/>
</dbReference>
<dbReference type="GO" id="GO:0042840">
    <property type="term" value="P:D-glucuronate catabolic process"/>
    <property type="evidence" value="ECO:0007669"/>
    <property type="project" value="TreeGrafter"/>
</dbReference>
<dbReference type="PANTHER" id="PTHR30387:SF2">
    <property type="entry name" value="MANNONATE DEHYDRATASE"/>
    <property type="match status" value="1"/>
</dbReference>
<comment type="cofactor">
    <cofactor evidence="2">
        <name>Mn(2+)</name>
        <dbReference type="ChEBI" id="CHEBI:29035"/>
    </cofactor>
</comment>
<accession>A0A540VA85</accession>
<dbReference type="Gene3D" id="3.20.20.150">
    <property type="entry name" value="Divalent-metal-dependent TIM barrel enzymes"/>
    <property type="match status" value="1"/>
</dbReference>
<dbReference type="AlphaFoldDB" id="A0A540VA85"/>
<gene>
    <name evidence="11" type="ORF">FKZ61_20620</name>
</gene>
<evidence type="ECO:0000256" key="1">
    <source>
        <dbReference type="ARBA" id="ARBA00001794"/>
    </source>
</evidence>
<organism evidence="11 12">
    <name type="scientific">Litorilinea aerophila</name>
    <dbReference type="NCBI Taxonomy" id="1204385"/>
    <lineage>
        <taxon>Bacteria</taxon>
        <taxon>Bacillati</taxon>
        <taxon>Chloroflexota</taxon>
        <taxon>Caldilineae</taxon>
        <taxon>Caldilineales</taxon>
        <taxon>Caldilineaceae</taxon>
        <taxon>Litorilinea</taxon>
    </lineage>
</organism>
<dbReference type="PANTHER" id="PTHR30387">
    <property type="entry name" value="MANNONATE DEHYDRATASE"/>
    <property type="match status" value="1"/>
</dbReference>
<reference evidence="11 12" key="1">
    <citation type="submission" date="2019-06" db="EMBL/GenBank/DDBJ databases">
        <title>Genome sequence of Litorilinea aerophila BAA-2444.</title>
        <authorList>
            <person name="Maclea K.S."/>
            <person name="Maurais E.G."/>
            <person name="Iannazzi L.C."/>
        </authorList>
    </citation>
    <scope>NUCLEOTIDE SEQUENCE [LARGE SCALE GENOMIC DNA]</scope>
    <source>
        <strain evidence="11 12">ATCC BAA-2444</strain>
    </source>
</reference>
<dbReference type="UniPathway" id="UPA00246"/>